<dbReference type="EMBL" id="LR797131">
    <property type="protein sequence ID" value="CAB4188935.1"/>
    <property type="molecule type" value="Genomic_DNA"/>
</dbReference>
<proteinExistence type="predicted"/>
<dbReference type="EMBL" id="LR797188">
    <property type="protein sequence ID" value="CAB4192869.1"/>
    <property type="molecule type" value="Genomic_DNA"/>
</dbReference>
<reference evidence="1" key="1">
    <citation type="submission" date="2020-04" db="EMBL/GenBank/DDBJ databases">
        <authorList>
            <person name="Chiriac C."/>
            <person name="Salcher M."/>
            <person name="Ghai R."/>
            <person name="Kavagutti S V."/>
        </authorList>
    </citation>
    <scope>NUCLEOTIDE SEQUENCE</scope>
</reference>
<gene>
    <name evidence="4" type="ORF">UFOVP1032_30</name>
    <name evidence="5" type="ORF">UFOVP1125_98</name>
    <name evidence="6" type="ORF">UFOVP1173_44</name>
    <name evidence="7" type="ORF">UFOVP1241_114</name>
    <name evidence="8" type="ORF">UFOVP1491_30</name>
    <name evidence="9" type="ORF">UFOVP1579_30</name>
    <name evidence="1" type="ORF">UFOVP485_91</name>
    <name evidence="2" type="ORF">UFOVP575_43</name>
    <name evidence="3" type="ORF">UFOVP963_117</name>
</gene>
<evidence type="ECO:0000313" key="4">
    <source>
        <dbReference type="EMBL" id="CAB4179638.1"/>
    </source>
</evidence>
<dbReference type="EMBL" id="LR796457">
    <property type="protein sequence ID" value="CAB4145976.1"/>
    <property type="molecule type" value="Genomic_DNA"/>
</dbReference>
<evidence type="ECO:0000313" key="3">
    <source>
        <dbReference type="EMBL" id="CAB4175100.1"/>
    </source>
</evidence>
<dbReference type="EMBL" id="LR796983">
    <property type="protein sequence ID" value="CAB4179638.1"/>
    <property type="molecule type" value="Genomic_DNA"/>
</dbReference>
<evidence type="ECO:0000313" key="7">
    <source>
        <dbReference type="EMBL" id="CAB4192869.1"/>
    </source>
</evidence>
<evidence type="ECO:0000313" key="2">
    <source>
        <dbReference type="EMBL" id="CAB4150881.1"/>
    </source>
</evidence>
<dbReference type="EMBL" id="LR798431">
    <property type="protein sequence ID" value="CAB5231161.1"/>
    <property type="molecule type" value="Genomic_DNA"/>
</dbReference>
<dbReference type="EMBL" id="LR797080">
    <property type="protein sequence ID" value="CAB4185736.1"/>
    <property type="molecule type" value="Genomic_DNA"/>
</dbReference>
<evidence type="ECO:0000313" key="5">
    <source>
        <dbReference type="EMBL" id="CAB4185736.1"/>
    </source>
</evidence>
<evidence type="ECO:0000313" key="6">
    <source>
        <dbReference type="EMBL" id="CAB4188935.1"/>
    </source>
</evidence>
<evidence type="ECO:0000313" key="9">
    <source>
        <dbReference type="EMBL" id="CAB5231161.1"/>
    </source>
</evidence>
<organism evidence="1">
    <name type="scientific">uncultured Caudovirales phage</name>
    <dbReference type="NCBI Taxonomy" id="2100421"/>
    <lineage>
        <taxon>Viruses</taxon>
        <taxon>Duplodnaviria</taxon>
        <taxon>Heunggongvirae</taxon>
        <taxon>Uroviricota</taxon>
        <taxon>Caudoviricetes</taxon>
        <taxon>Peduoviridae</taxon>
        <taxon>Maltschvirus</taxon>
        <taxon>Maltschvirus maltsch</taxon>
    </lineage>
</organism>
<dbReference type="EMBL" id="LR796551">
    <property type="protein sequence ID" value="CAB4150881.1"/>
    <property type="molecule type" value="Genomic_DNA"/>
</dbReference>
<dbReference type="EMBL" id="LR797455">
    <property type="protein sequence ID" value="CAB4217442.1"/>
    <property type="molecule type" value="Genomic_DNA"/>
</dbReference>
<dbReference type="EMBL" id="LR796915">
    <property type="protein sequence ID" value="CAB4175100.1"/>
    <property type="molecule type" value="Genomic_DNA"/>
</dbReference>
<evidence type="ECO:0000313" key="8">
    <source>
        <dbReference type="EMBL" id="CAB4217442.1"/>
    </source>
</evidence>
<protein>
    <submittedName>
        <fullName evidence="1">Uncharacterized protein</fullName>
    </submittedName>
</protein>
<accession>A0A6J5MLG1</accession>
<sequence>MIEVEMTEREYLRSLGFEVGERGRLSIEMKRALENSGKKFSQVKKAIMMPEFVKQEIKASFIPKPKMREPMELNGYTAEGYKVGFVMCFDCSLHMSYCSCEGGIKAPSVVKISSDPLVRV</sequence>
<name>A0A6J5MLG1_9CAUD</name>
<evidence type="ECO:0000313" key="1">
    <source>
        <dbReference type="EMBL" id="CAB4145976.1"/>
    </source>
</evidence>